<gene>
    <name evidence="1" type="ORF">B0H17DRAFT_1217925</name>
</gene>
<keyword evidence="2" id="KW-1185">Reference proteome</keyword>
<comment type="caution">
    <text evidence="1">The sequence shown here is derived from an EMBL/GenBank/DDBJ whole genome shotgun (WGS) entry which is preliminary data.</text>
</comment>
<evidence type="ECO:0000313" key="2">
    <source>
        <dbReference type="Proteomes" id="UP001221757"/>
    </source>
</evidence>
<proteinExistence type="predicted"/>
<name>A0AAD7BUZ4_MYCRO</name>
<organism evidence="1 2">
    <name type="scientific">Mycena rosella</name>
    <name type="common">Pink bonnet</name>
    <name type="synonym">Agaricus rosellus</name>
    <dbReference type="NCBI Taxonomy" id="1033263"/>
    <lineage>
        <taxon>Eukaryota</taxon>
        <taxon>Fungi</taxon>
        <taxon>Dikarya</taxon>
        <taxon>Basidiomycota</taxon>
        <taxon>Agaricomycotina</taxon>
        <taxon>Agaricomycetes</taxon>
        <taxon>Agaricomycetidae</taxon>
        <taxon>Agaricales</taxon>
        <taxon>Marasmiineae</taxon>
        <taxon>Mycenaceae</taxon>
        <taxon>Mycena</taxon>
    </lineage>
</organism>
<evidence type="ECO:0000313" key="1">
    <source>
        <dbReference type="EMBL" id="KAJ7631261.1"/>
    </source>
</evidence>
<protein>
    <submittedName>
        <fullName evidence="1">Uncharacterized protein</fullName>
    </submittedName>
</protein>
<dbReference type="Proteomes" id="UP001221757">
    <property type="component" value="Unassembled WGS sequence"/>
</dbReference>
<sequence>MSQMFANSVQSTVQWSVTKNTVSSLIYPRVINTTTASNTVVVFTLPFTIPSDEEKGGPMNTPTNRNAAVPKAITFIAGKTITYVAPALSALVLIVNAH</sequence>
<dbReference type="AlphaFoldDB" id="A0AAD7BUZ4"/>
<reference evidence="1" key="1">
    <citation type="submission" date="2023-03" db="EMBL/GenBank/DDBJ databases">
        <title>Massive genome expansion in bonnet fungi (Mycena s.s.) driven by repeated elements and novel gene families across ecological guilds.</title>
        <authorList>
            <consortium name="Lawrence Berkeley National Laboratory"/>
            <person name="Harder C.B."/>
            <person name="Miyauchi S."/>
            <person name="Viragh M."/>
            <person name="Kuo A."/>
            <person name="Thoen E."/>
            <person name="Andreopoulos B."/>
            <person name="Lu D."/>
            <person name="Skrede I."/>
            <person name="Drula E."/>
            <person name="Henrissat B."/>
            <person name="Morin E."/>
            <person name="Kohler A."/>
            <person name="Barry K."/>
            <person name="LaButti K."/>
            <person name="Morin E."/>
            <person name="Salamov A."/>
            <person name="Lipzen A."/>
            <person name="Mereny Z."/>
            <person name="Hegedus B."/>
            <person name="Baldrian P."/>
            <person name="Stursova M."/>
            <person name="Weitz H."/>
            <person name="Taylor A."/>
            <person name="Grigoriev I.V."/>
            <person name="Nagy L.G."/>
            <person name="Martin F."/>
            <person name="Kauserud H."/>
        </authorList>
    </citation>
    <scope>NUCLEOTIDE SEQUENCE</scope>
    <source>
        <strain evidence="1">CBHHK067</strain>
    </source>
</reference>
<dbReference type="EMBL" id="JARKIE010000520">
    <property type="protein sequence ID" value="KAJ7631261.1"/>
    <property type="molecule type" value="Genomic_DNA"/>
</dbReference>
<accession>A0AAD7BUZ4</accession>